<reference evidence="2 3" key="1">
    <citation type="submission" date="2017-07" db="EMBL/GenBank/DDBJ databases">
        <title>Mechanisms for carbon and nitrogen cycling indicate functional differentiation within the Candidate Phyla Radiation.</title>
        <authorList>
            <person name="Danczak R.E."/>
            <person name="Johnston M.D."/>
            <person name="Kenah C."/>
            <person name="Slattery M."/>
            <person name="Wrighton K.C."/>
            <person name="Wilkins M.J."/>
        </authorList>
    </citation>
    <scope>NUCLEOTIDE SEQUENCE [LARGE SCALE GENOMIC DNA]</scope>
    <source>
        <strain evidence="2">Athens1014_28</strain>
    </source>
</reference>
<evidence type="ECO:0000313" key="3">
    <source>
        <dbReference type="Proteomes" id="UP000316495"/>
    </source>
</evidence>
<protein>
    <submittedName>
        <fullName evidence="2">Uncharacterized protein</fullName>
    </submittedName>
</protein>
<sequence>MPELSPSVSKNQATKNTSVVVTTSGEKTISPI</sequence>
<dbReference type="EMBL" id="VMGN01000052">
    <property type="protein sequence ID" value="TSC93147.1"/>
    <property type="molecule type" value="Genomic_DNA"/>
</dbReference>
<comment type="caution">
    <text evidence="2">The sequence shown here is derived from an EMBL/GenBank/DDBJ whole genome shotgun (WGS) entry which is preliminary data.</text>
</comment>
<feature type="non-terminal residue" evidence="2">
    <location>
        <position position="32"/>
    </location>
</feature>
<feature type="region of interest" description="Disordered" evidence="1">
    <location>
        <begin position="1"/>
        <end position="32"/>
    </location>
</feature>
<evidence type="ECO:0000256" key="1">
    <source>
        <dbReference type="SAM" id="MobiDB-lite"/>
    </source>
</evidence>
<accession>A0A554LJX5</accession>
<dbReference type="AlphaFoldDB" id="A0A554LJX5"/>
<evidence type="ECO:0000313" key="2">
    <source>
        <dbReference type="EMBL" id="TSC93147.1"/>
    </source>
</evidence>
<name>A0A554LJX5_9BACT</name>
<organism evidence="2 3">
    <name type="scientific">Candidatus Berkelbacteria bacterium Athens1014_28</name>
    <dbReference type="NCBI Taxonomy" id="2017145"/>
    <lineage>
        <taxon>Bacteria</taxon>
        <taxon>Candidatus Berkelbacteria</taxon>
    </lineage>
</organism>
<gene>
    <name evidence="2" type="ORF">Athens101428_732</name>
</gene>
<proteinExistence type="predicted"/>
<dbReference type="Proteomes" id="UP000316495">
    <property type="component" value="Unassembled WGS sequence"/>
</dbReference>